<comment type="caution">
    <text evidence="5">The sequence shown here is derived from an EMBL/GenBank/DDBJ whole genome shotgun (WGS) entry which is preliminary data.</text>
</comment>
<feature type="compositionally biased region" description="Pro residues" evidence="2">
    <location>
        <begin position="610"/>
        <end position="620"/>
    </location>
</feature>
<keyword evidence="6" id="KW-1185">Reference proteome</keyword>
<evidence type="ECO:0000313" key="5">
    <source>
        <dbReference type="EMBL" id="MFF0546850.1"/>
    </source>
</evidence>
<feature type="domain" description="MobA/VirD2-like nuclease" evidence="4">
    <location>
        <begin position="112"/>
        <end position="221"/>
    </location>
</feature>
<feature type="region of interest" description="Disordered" evidence="2">
    <location>
        <begin position="841"/>
        <end position="905"/>
    </location>
</feature>
<proteinExistence type="predicted"/>
<evidence type="ECO:0000256" key="3">
    <source>
        <dbReference type="SAM" id="Phobius"/>
    </source>
</evidence>
<sequence length="905" mass="100158">MIPKIGRGQKVGGLMVYLLGKGDHNEHRDRHLIAGSPTVMREMWLAHFDDLSAETTRASRDLALAIAHEIDIPRKLYGTQVRMKAKAAAGGRGKGVDVVERPGRGEEAVMRDAPVWHCVLSLPPGETLSDEKWSEVVNDFMTEMGFTATSDAKRAQARWAAVRHGKSGENGDKQDHIHIAASLVREDGGRVNLYDFGPGKAKGDWKRAQEVCNLLEHRHGLQVLASREQGGALSGDSRAEYERTSSGRTPESERDRLRRLVRVAAVGAESESEFVTALRESGVSVAPRWAAGGQSEVTGYKVRLRRDGVEAGPWLGGGTLAKDLTLSALREQQWSDSPEAREAALSAWKGERGEQRTRPKPGGVGRSRKEMWQQAAVDFADWQRVLREVPREQHGRWAWLAGQASAVFSAWSEQLEGEQPGPLAAAAKELTRSAQTQSARHRYRPTAQDRGLGDLTRLLISAGPIGSGARLPSQDRHHDRDEAASITAALLALLLILLLAVIAAIREIARAHQARGELARGIAVRAIETEHLAPLERQWRHTLTQQGYDIDTDLRSVQAAVADRSAAPRPESVPAPEPESALRESAEATTSPSKVSPITRRRIAAAAAPLTPPSATPPSAPTAGEQEPRRRYYTELDPQERSLARLVAVTNAQFARKDLQPASMTDGELARVLAHLRTEVQLLREELAERAQQGPKVRQVHEDTAVLARKAALIETALRAEEKAQELQRRHDERDRELARLRDRLEDTPRRKFLVRQQLQGEIAAAEAALAELEPERAQAVQDAEDAARATSSPRSEWSGIQYEATPRQRDVRLAQAERHDAAELAEDEIHLRRLERDLQRAETEDTRRAALPAAEREADRLRREQQRDAQRRRGSVPPKGPAGKPYPGYIPPTPDRDRDHGPER</sequence>
<evidence type="ECO:0000259" key="4">
    <source>
        <dbReference type="Pfam" id="PF03432"/>
    </source>
</evidence>
<feature type="region of interest" description="Disordered" evidence="2">
    <location>
        <begin position="226"/>
        <end position="254"/>
    </location>
</feature>
<keyword evidence="1" id="KW-0175">Coiled coil</keyword>
<dbReference type="InterPro" id="IPR005094">
    <property type="entry name" value="Endonuclease_MobA/VirD2"/>
</dbReference>
<dbReference type="RefSeq" id="WP_387703035.1">
    <property type="nucleotide sequence ID" value="NZ_JBIAMX010000028.1"/>
</dbReference>
<feature type="compositionally biased region" description="Basic and acidic residues" evidence="2">
    <location>
        <begin position="841"/>
        <end position="872"/>
    </location>
</feature>
<name>A0ABW6PWN0_9NOCA</name>
<keyword evidence="3" id="KW-0472">Membrane</keyword>
<evidence type="ECO:0000313" key="6">
    <source>
        <dbReference type="Proteomes" id="UP001601444"/>
    </source>
</evidence>
<dbReference type="EMBL" id="JBIAMX010000028">
    <property type="protein sequence ID" value="MFF0546850.1"/>
    <property type="molecule type" value="Genomic_DNA"/>
</dbReference>
<dbReference type="Pfam" id="PF03432">
    <property type="entry name" value="Relaxase"/>
    <property type="match status" value="1"/>
</dbReference>
<feature type="region of interest" description="Disordered" evidence="2">
    <location>
        <begin position="331"/>
        <end position="369"/>
    </location>
</feature>
<evidence type="ECO:0000256" key="1">
    <source>
        <dbReference type="SAM" id="Coils"/>
    </source>
</evidence>
<feature type="region of interest" description="Disordered" evidence="2">
    <location>
        <begin position="776"/>
        <end position="804"/>
    </location>
</feature>
<reference evidence="5 6" key="1">
    <citation type="submission" date="2024-10" db="EMBL/GenBank/DDBJ databases">
        <title>The Natural Products Discovery Center: Release of the First 8490 Sequenced Strains for Exploring Actinobacteria Biosynthetic Diversity.</title>
        <authorList>
            <person name="Kalkreuter E."/>
            <person name="Kautsar S.A."/>
            <person name="Yang D."/>
            <person name="Bader C.D."/>
            <person name="Teijaro C.N."/>
            <person name="Fluegel L."/>
            <person name="Davis C.M."/>
            <person name="Simpson J.R."/>
            <person name="Lauterbach L."/>
            <person name="Steele A.D."/>
            <person name="Gui C."/>
            <person name="Meng S."/>
            <person name="Li G."/>
            <person name="Viehrig K."/>
            <person name="Ye F."/>
            <person name="Su P."/>
            <person name="Kiefer A.F."/>
            <person name="Nichols A."/>
            <person name="Cepeda A.J."/>
            <person name="Yan W."/>
            <person name="Fan B."/>
            <person name="Jiang Y."/>
            <person name="Adhikari A."/>
            <person name="Zheng C.-J."/>
            <person name="Schuster L."/>
            <person name="Cowan T.M."/>
            <person name="Smanski M.J."/>
            <person name="Chevrette M.G."/>
            <person name="De Carvalho L.P.S."/>
            <person name="Shen B."/>
        </authorList>
    </citation>
    <scope>NUCLEOTIDE SEQUENCE [LARGE SCALE GENOMIC DNA]</scope>
    <source>
        <strain evidence="5 6">NPDC004045</strain>
    </source>
</reference>
<feature type="compositionally biased region" description="Basic and acidic residues" evidence="2">
    <location>
        <begin position="895"/>
        <end position="905"/>
    </location>
</feature>
<accession>A0ABW6PWN0</accession>
<feature type="region of interest" description="Disordered" evidence="2">
    <location>
        <begin position="561"/>
        <end position="629"/>
    </location>
</feature>
<evidence type="ECO:0000256" key="2">
    <source>
        <dbReference type="SAM" id="MobiDB-lite"/>
    </source>
</evidence>
<protein>
    <submittedName>
        <fullName evidence="5">Relaxase/mobilization nuclease domain-containing protein</fullName>
    </submittedName>
</protein>
<feature type="coiled-coil region" evidence="1">
    <location>
        <begin position="673"/>
        <end position="776"/>
    </location>
</feature>
<feature type="transmembrane region" description="Helical" evidence="3">
    <location>
        <begin position="483"/>
        <end position="505"/>
    </location>
</feature>
<feature type="compositionally biased region" description="Basic and acidic residues" evidence="2">
    <location>
        <begin position="237"/>
        <end position="254"/>
    </location>
</feature>
<keyword evidence="3" id="KW-1133">Transmembrane helix</keyword>
<dbReference type="Proteomes" id="UP001601444">
    <property type="component" value="Unassembled WGS sequence"/>
</dbReference>
<organism evidence="5 6">
    <name type="scientific">Nocardia thailandica</name>
    <dbReference type="NCBI Taxonomy" id="257275"/>
    <lineage>
        <taxon>Bacteria</taxon>
        <taxon>Bacillati</taxon>
        <taxon>Actinomycetota</taxon>
        <taxon>Actinomycetes</taxon>
        <taxon>Mycobacteriales</taxon>
        <taxon>Nocardiaceae</taxon>
        <taxon>Nocardia</taxon>
    </lineage>
</organism>
<keyword evidence="3" id="KW-0812">Transmembrane</keyword>
<gene>
    <name evidence="5" type="ORF">ACFYTF_28840</name>
</gene>